<evidence type="ECO:0000313" key="9">
    <source>
        <dbReference type="Proteomes" id="UP001652432"/>
    </source>
</evidence>
<dbReference type="CDD" id="cd00130">
    <property type="entry name" value="PAS"/>
    <property type="match status" value="2"/>
</dbReference>
<dbReference type="SMART" id="SM00086">
    <property type="entry name" value="PAC"/>
    <property type="match status" value="1"/>
</dbReference>
<reference evidence="8 9" key="1">
    <citation type="journal article" date="2021" name="ISME Commun">
        <title>Automated analysis of genomic sequences facilitates high-throughput and comprehensive description of bacteria.</title>
        <authorList>
            <person name="Hitch T.C.A."/>
        </authorList>
    </citation>
    <scope>NUCLEOTIDE SEQUENCE [LARGE SCALE GENOMIC DNA]</scope>
    <source>
        <strain evidence="8 9">Sanger_18</strain>
    </source>
</reference>
<dbReference type="NCBIfam" id="TIGR00229">
    <property type="entry name" value="sensory_box"/>
    <property type="match status" value="1"/>
</dbReference>
<dbReference type="RefSeq" id="WP_262575327.1">
    <property type="nucleotide sequence ID" value="NZ_JAOQKJ010000010.1"/>
</dbReference>
<dbReference type="InterPro" id="IPR013655">
    <property type="entry name" value="PAS_fold_3"/>
</dbReference>
<comment type="catalytic activity">
    <reaction evidence="1">
        <text>ATP + protein L-histidine = ADP + protein N-phospho-L-histidine.</text>
        <dbReference type="EC" id="2.7.13.3"/>
    </reaction>
</comment>
<name>A0ABT2T4V5_9FIRM</name>
<keyword evidence="9" id="KW-1185">Reference proteome</keyword>
<comment type="caution">
    <text evidence="8">The sequence shown here is derived from an EMBL/GenBank/DDBJ whole genome shotgun (WGS) entry which is preliminary data.</text>
</comment>
<dbReference type="Gene3D" id="3.30.450.20">
    <property type="entry name" value="PAS domain"/>
    <property type="match status" value="2"/>
</dbReference>
<dbReference type="InterPro" id="IPR000700">
    <property type="entry name" value="PAS-assoc_C"/>
</dbReference>
<accession>A0ABT2T4V5</accession>
<organism evidence="8 9">
    <name type="scientific">Suilimivivens aceti</name>
    <dbReference type="NCBI Taxonomy" id="2981774"/>
    <lineage>
        <taxon>Bacteria</taxon>
        <taxon>Bacillati</taxon>
        <taxon>Bacillota</taxon>
        <taxon>Clostridia</taxon>
        <taxon>Lachnospirales</taxon>
        <taxon>Lachnospiraceae</taxon>
        <taxon>Suilimivivens</taxon>
    </lineage>
</organism>
<dbReference type="InterPro" id="IPR001610">
    <property type="entry name" value="PAC"/>
</dbReference>
<dbReference type="InterPro" id="IPR036388">
    <property type="entry name" value="WH-like_DNA-bd_sf"/>
</dbReference>
<evidence type="ECO:0000256" key="1">
    <source>
        <dbReference type="ARBA" id="ARBA00000085"/>
    </source>
</evidence>
<dbReference type="InterPro" id="IPR000014">
    <property type="entry name" value="PAS"/>
</dbReference>
<keyword evidence="5" id="KW-0418">Kinase</keyword>
<dbReference type="InterPro" id="IPR052162">
    <property type="entry name" value="Sensor_kinase/Photoreceptor"/>
</dbReference>
<evidence type="ECO:0000256" key="4">
    <source>
        <dbReference type="ARBA" id="ARBA00022679"/>
    </source>
</evidence>
<evidence type="ECO:0000256" key="5">
    <source>
        <dbReference type="ARBA" id="ARBA00022777"/>
    </source>
</evidence>
<proteinExistence type="predicted"/>
<keyword evidence="4" id="KW-0808">Transferase</keyword>
<dbReference type="Gene3D" id="1.10.10.10">
    <property type="entry name" value="Winged helix-like DNA-binding domain superfamily/Winged helix DNA-binding domain"/>
    <property type="match status" value="1"/>
</dbReference>
<evidence type="ECO:0000259" key="6">
    <source>
        <dbReference type="PROSITE" id="PS50112"/>
    </source>
</evidence>
<protein>
    <recommendedName>
        <fullName evidence="2">histidine kinase</fullName>
        <ecNumber evidence="2">2.7.13.3</ecNumber>
    </recommendedName>
</protein>
<evidence type="ECO:0000256" key="3">
    <source>
        <dbReference type="ARBA" id="ARBA00022553"/>
    </source>
</evidence>
<gene>
    <name evidence="8" type="ORF">OCV77_12470</name>
</gene>
<sequence length="667" mass="77330">MNNALNNMEKILDHQICGFHQYILTSPVHLNYVSCNLCAMLGIQQNELLDDRTDLYAKMVHPADLEKYLDFIQNIILKEQTFTGEYRLIKKDGTVIWVRDTVTPGRLDDGTLIGHSVLTDITDIKNRNTDLVFLNETVPCGILRYTCEKQPRITYINSKMLEILRFPEAKEGEIDYLEMYKSNIFLMIPMEERRRFSKYLNRVFSADAPIAGDMTLLCCDGYRAHVFGWVTKCVNEHGEAEFQSVCMDITERYQARKANESKRYLRALTDVYDKIFEFNFDAGTVKCLYCEETSYFKRFENIAMQIEDALEKWLIASVNIEQQDIVRHFFRDYCQKRLDGIDGRPPQVIYKARSTNNSIRQYTGIFIKVDESVSLYCCRETKETGNSAALKEENNQLKEKMRNLVTKFSDGIAAFEVTAKGLVKPLYATENVCEFFGYTEEEWLPLMECFTPLESFVAYSEVPYEKYMELLRAGEAEFAYFDYQSEKECKIKAICSEKEPNTNFSRYVMLYSVDGGLEPDRSTLAEKRTVSIRTFGYFDVFVGDTPIAFRNKKSKELFALLVDRKGGYVTSEEAVSFLWEDEPANTLTLSRYRKVALRLKSTLEEYGISGIVEAVDGKRRIVMDKVECDLYNYLSGKEEYSQLFKGSYLTNYSWGETTLGELMNDER</sequence>
<dbReference type="InterPro" id="IPR035965">
    <property type="entry name" value="PAS-like_dom_sf"/>
</dbReference>
<dbReference type="PANTHER" id="PTHR43304:SF1">
    <property type="entry name" value="PAC DOMAIN-CONTAINING PROTEIN"/>
    <property type="match status" value="1"/>
</dbReference>
<feature type="domain" description="PAS" evidence="6">
    <location>
        <begin position="30"/>
        <end position="79"/>
    </location>
</feature>
<keyword evidence="3" id="KW-0597">Phosphoprotein</keyword>
<dbReference type="SUPFAM" id="SSF55785">
    <property type="entry name" value="PYP-like sensor domain (PAS domain)"/>
    <property type="match status" value="2"/>
</dbReference>
<dbReference type="PROSITE" id="PS50112">
    <property type="entry name" value="PAS"/>
    <property type="match status" value="1"/>
</dbReference>
<evidence type="ECO:0000256" key="2">
    <source>
        <dbReference type="ARBA" id="ARBA00012438"/>
    </source>
</evidence>
<dbReference type="PANTHER" id="PTHR43304">
    <property type="entry name" value="PHYTOCHROME-LIKE PROTEIN CPH1"/>
    <property type="match status" value="1"/>
</dbReference>
<feature type="domain" description="PAC" evidence="7">
    <location>
        <begin position="82"/>
        <end position="133"/>
    </location>
</feature>
<evidence type="ECO:0000313" key="8">
    <source>
        <dbReference type="EMBL" id="MCU6745292.1"/>
    </source>
</evidence>
<dbReference type="Proteomes" id="UP001652432">
    <property type="component" value="Unassembled WGS sequence"/>
</dbReference>
<evidence type="ECO:0000259" key="7">
    <source>
        <dbReference type="PROSITE" id="PS50113"/>
    </source>
</evidence>
<dbReference type="EC" id="2.7.13.3" evidence="2"/>
<dbReference type="Pfam" id="PF08447">
    <property type="entry name" value="PAS_3"/>
    <property type="match status" value="1"/>
</dbReference>
<dbReference type="EMBL" id="JAOQKJ010000010">
    <property type="protein sequence ID" value="MCU6745292.1"/>
    <property type="molecule type" value="Genomic_DNA"/>
</dbReference>
<dbReference type="PROSITE" id="PS50113">
    <property type="entry name" value="PAC"/>
    <property type="match status" value="1"/>
</dbReference>